<organism evidence="1 2">
    <name type="scientific">Chitinophaga pinensis (strain ATCC 43595 / DSM 2588 / LMG 13176 / NBRC 15968 / NCIMB 11800 / UQM 2034)</name>
    <dbReference type="NCBI Taxonomy" id="485918"/>
    <lineage>
        <taxon>Bacteria</taxon>
        <taxon>Pseudomonadati</taxon>
        <taxon>Bacteroidota</taxon>
        <taxon>Chitinophagia</taxon>
        <taxon>Chitinophagales</taxon>
        <taxon>Chitinophagaceae</taxon>
        <taxon>Chitinophaga</taxon>
    </lineage>
</organism>
<dbReference type="Proteomes" id="UP000002215">
    <property type="component" value="Chromosome"/>
</dbReference>
<name>A0A979FYU8_CHIPD</name>
<proteinExistence type="predicted"/>
<dbReference type="KEGG" id="cpi:Cpin_0137"/>
<reference evidence="2" key="1">
    <citation type="submission" date="2009-08" db="EMBL/GenBank/DDBJ databases">
        <title>The complete genome of Chitinophaga pinensis DSM 2588.</title>
        <authorList>
            <consortium name="US DOE Joint Genome Institute (JGI-PGF)"/>
            <person name="Lucas S."/>
            <person name="Copeland A."/>
            <person name="Lapidus A."/>
            <person name="Glavina del Rio T."/>
            <person name="Dalin E."/>
            <person name="Tice H."/>
            <person name="Bruce D."/>
            <person name="Goodwin L."/>
            <person name="Pitluck S."/>
            <person name="Kyrpides N."/>
            <person name="Mavromatis K."/>
            <person name="Ivanova N."/>
            <person name="Mikhailova N."/>
            <person name="Sims D."/>
            <person name="Meinche L."/>
            <person name="Brettin T."/>
            <person name="Detter J.C."/>
            <person name="Han C."/>
            <person name="Larimer F."/>
            <person name="Land M."/>
            <person name="Hauser L."/>
            <person name="Markowitz V."/>
            <person name="Cheng J.-F."/>
            <person name="Hugenholtz P."/>
            <person name="Woyke T."/>
            <person name="Wu D."/>
            <person name="Spring S."/>
            <person name="Klenk H.-P."/>
            <person name="Eisen J.A."/>
        </authorList>
    </citation>
    <scope>NUCLEOTIDE SEQUENCE [LARGE SCALE GENOMIC DNA]</scope>
    <source>
        <strain evidence="2">ATCC 43595 / DSM 2588 / LMG 13176 / NBRC 15968 / NCIMB 11800 / UQM 2034</strain>
    </source>
</reference>
<dbReference type="EMBL" id="CP001699">
    <property type="protein sequence ID" value="ACU57640.1"/>
    <property type="molecule type" value="Genomic_DNA"/>
</dbReference>
<gene>
    <name evidence="1" type="ordered locus">Cpin_0137</name>
</gene>
<reference evidence="1 2" key="2">
    <citation type="journal article" date="2010" name="Stand. Genomic Sci.">
        <title>Complete genome sequence of Chitinophaga pinensis type strain (UQM 2034).</title>
        <authorList>
            <person name="Glavina Del Rio T."/>
            <person name="Abt B."/>
            <person name="Spring S."/>
            <person name="Lapidus A."/>
            <person name="Nolan M."/>
            <person name="Tice H."/>
            <person name="Copeland A."/>
            <person name="Cheng J.F."/>
            <person name="Chen F."/>
            <person name="Bruce D."/>
            <person name="Goodwin L."/>
            <person name="Pitluck S."/>
            <person name="Ivanova N."/>
            <person name="Mavromatis K."/>
            <person name="Mikhailova N."/>
            <person name="Pati A."/>
            <person name="Chen A."/>
            <person name="Palaniappan K."/>
            <person name="Land M."/>
            <person name="Hauser L."/>
            <person name="Chang Y.J."/>
            <person name="Jeffries C.D."/>
            <person name="Chain P."/>
            <person name="Saunders E."/>
            <person name="Detter J.C."/>
            <person name="Brettin T."/>
            <person name="Rohde M."/>
            <person name="Goker M."/>
            <person name="Bristow J."/>
            <person name="Eisen J.A."/>
            <person name="Markowitz V."/>
            <person name="Hugenholtz P."/>
            <person name="Kyrpides N.C."/>
            <person name="Klenk H.P."/>
            <person name="Lucas S."/>
        </authorList>
    </citation>
    <scope>NUCLEOTIDE SEQUENCE [LARGE SCALE GENOMIC DNA]</scope>
    <source>
        <strain evidence="2">ATCC 43595 / DSM 2588 / LMG 13176 / NBRC 15968 / NCIMB 11800 / UQM 2034</strain>
    </source>
</reference>
<sequence length="39" mass="4703">MGKDKEGKHCENFSQKKFAYEGYLNVKFYFMEMYIGNNI</sequence>
<evidence type="ECO:0000313" key="1">
    <source>
        <dbReference type="EMBL" id="ACU57640.1"/>
    </source>
</evidence>
<dbReference type="AlphaFoldDB" id="A0A979FYU8"/>
<evidence type="ECO:0000313" key="2">
    <source>
        <dbReference type="Proteomes" id="UP000002215"/>
    </source>
</evidence>
<accession>A0A979FYU8</accession>
<protein>
    <submittedName>
        <fullName evidence="1">Uncharacterized protein</fullName>
    </submittedName>
</protein>